<dbReference type="InterPro" id="IPR000504">
    <property type="entry name" value="RRM_dom"/>
</dbReference>
<dbReference type="AlphaFoldDB" id="A0A5E8C7R8"/>
<dbReference type="PROSITE" id="PS50102">
    <property type="entry name" value="RRM"/>
    <property type="match status" value="2"/>
</dbReference>
<feature type="compositionally biased region" description="Basic and acidic residues" evidence="3">
    <location>
        <begin position="59"/>
        <end position="94"/>
    </location>
</feature>
<dbReference type="Gene3D" id="3.30.70.330">
    <property type="match status" value="2"/>
</dbReference>
<feature type="compositionally biased region" description="Basic and acidic residues" evidence="3">
    <location>
        <begin position="1"/>
        <end position="38"/>
    </location>
</feature>
<dbReference type="InterPro" id="IPR012677">
    <property type="entry name" value="Nucleotide-bd_a/b_plait_sf"/>
</dbReference>
<dbReference type="RefSeq" id="XP_031857060.1">
    <property type="nucleotide sequence ID" value="XM_032001169.1"/>
</dbReference>
<organism evidence="5 6">
    <name type="scientific">Magnusiomyces paraingens</name>
    <dbReference type="NCBI Taxonomy" id="2606893"/>
    <lineage>
        <taxon>Eukaryota</taxon>
        <taxon>Fungi</taxon>
        <taxon>Dikarya</taxon>
        <taxon>Ascomycota</taxon>
        <taxon>Saccharomycotina</taxon>
        <taxon>Dipodascomycetes</taxon>
        <taxon>Dipodascales</taxon>
        <taxon>Dipodascaceae</taxon>
        <taxon>Magnusiomyces</taxon>
    </lineage>
</organism>
<feature type="compositionally biased region" description="Basic residues" evidence="3">
    <location>
        <begin position="39"/>
        <end position="58"/>
    </location>
</feature>
<dbReference type="Proteomes" id="UP000398389">
    <property type="component" value="Unassembled WGS sequence"/>
</dbReference>
<dbReference type="EMBL" id="CABVLU010000005">
    <property type="protein sequence ID" value="VVT58935.1"/>
    <property type="molecule type" value="Genomic_DNA"/>
</dbReference>
<keyword evidence="1 2" id="KW-0694">RNA-binding</keyword>
<dbReference type="OrthoDB" id="1875751at2759"/>
<evidence type="ECO:0000256" key="1">
    <source>
        <dbReference type="ARBA" id="ARBA00022884"/>
    </source>
</evidence>
<evidence type="ECO:0000256" key="3">
    <source>
        <dbReference type="SAM" id="MobiDB-lite"/>
    </source>
</evidence>
<name>A0A5E8C7R8_9ASCO</name>
<dbReference type="PANTHER" id="PTHR23236">
    <property type="entry name" value="EUKARYOTIC TRANSLATION INITIATION FACTOR 4B/4H"/>
    <property type="match status" value="1"/>
</dbReference>
<evidence type="ECO:0000256" key="2">
    <source>
        <dbReference type="PROSITE-ProRule" id="PRU00176"/>
    </source>
</evidence>
<dbReference type="GO" id="GO:0003723">
    <property type="term" value="F:RNA binding"/>
    <property type="evidence" value="ECO:0007669"/>
    <property type="project" value="UniProtKB-UniRule"/>
</dbReference>
<accession>A0A5E8C7R8</accession>
<feature type="region of interest" description="Disordered" evidence="3">
    <location>
        <begin position="1"/>
        <end position="154"/>
    </location>
</feature>
<keyword evidence="6" id="KW-1185">Reference proteome</keyword>
<proteinExistence type="predicted"/>
<feature type="domain" description="RRM" evidence="4">
    <location>
        <begin position="158"/>
        <end position="259"/>
    </location>
</feature>
<dbReference type="PANTHER" id="PTHR23236:SF95">
    <property type="entry name" value="NUCLEOLAR PROTEIN 13"/>
    <property type="match status" value="1"/>
</dbReference>
<feature type="compositionally biased region" description="Basic and acidic residues" evidence="3">
    <location>
        <begin position="422"/>
        <end position="436"/>
    </location>
</feature>
<sequence>MSKKTKDESLSDKSFSLEEKKVRKEKNKDKKEAKEKKDKKDKKEKKEKKDKKDKKRKHKEIEDEDHIKSDSENQDDDAKKEKELIIDLEKDAPLSKKQKRLQKKGKDVNSKISKKMRQKLESTSDLMDEEEADNKEQSESNTIQESKDGEKKKGRSDFGIWIGNLSYDTTTDDLKKFFIDGSSALNNSKEEDRDQETTTEKIVDRDITRIRMPMSKFKKNDNQGFAYIDFRTAGQLLAAIGLSENLLNGRKVLIKNAVSFEGRPSGATKGPASANPDLPNLAVGPGSDNPPTRILFVGNLSFDTTEETLEQFFQHCGQITKIRLATFEDSGKCKGFGFIDFINSDGPTTALKDKSLRRLNGRMIKMQYGEDRSKRTKQDKMMTRLKNQGGSEIQNGDNSATHIMEEKEHHQNTKSEWSSSKAVEKPKKTRFNDEKSSHRRIKPGLALATAQRGKVGIVESKGKKITFD</sequence>
<reference evidence="5 6" key="1">
    <citation type="submission" date="2019-09" db="EMBL/GenBank/DDBJ databases">
        <authorList>
            <person name="Brejova B."/>
        </authorList>
    </citation>
    <scope>NUCLEOTIDE SEQUENCE [LARGE SCALE GENOMIC DNA]</scope>
</reference>
<gene>
    <name evidence="5" type="ORF">SAPINGB_P006458</name>
</gene>
<dbReference type="SMART" id="SM00360">
    <property type="entry name" value="RRM"/>
    <property type="match status" value="2"/>
</dbReference>
<evidence type="ECO:0000259" key="4">
    <source>
        <dbReference type="PROSITE" id="PS50102"/>
    </source>
</evidence>
<feature type="region of interest" description="Disordered" evidence="3">
    <location>
        <begin position="406"/>
        <end position="454"/>
    </location>
</feature>
<evidence type="ECO:0000313" key="6">
    <source>
        <dbReference type="Proteomes" id="UP000398389"/>
    </source>
</evidence>
<dbReference type="InterPro" id="IPR035979">
    <property type="entry name" value="RBD_domain_sf"/>
</dbReference>
<feature type="domain" description="RRM" evidence="4">
    <location>
        <begin position="293"/>
        <end position="371"/>
    </location>
</feature>
<dbReference type="Pfam" id="PF00076">
    <property type="entry name" value="RRM_1"/>
    <property type="match status" value="1"/>
</dbReference>
<evidence type="ECO:0000313" key="5">
    <source>
        <dbReference type="EMBL" id="VVT58935.1"/>
    </source>
</evidence>
<dbReference type="GO" id="GO:0005730">
    <property type="term" value="C:nucleolus"/>
    <property type="evidence" value="ECO:0007669"/>
    <property type="project" value="TreeGrafter"/>
</dbReference>
<dbReference type="GeneID" id="43585269"/>
<protein>
    <recommendedName>
        <fullName evidence="4">RRM domain-containing protein</fullName>
    </recommendedName>
</protein>
<dbReference type="SUPFAM" id="SSF54928">
    <property type="entry name" value="RNA-binding domain, RBD"/>
    <property type="match status" value="2"/>
</dbReference>